<dbReference type="EMBL" id="CM001221">
    <property type="protein sequence ID" value="KEH27696.1"/>
    <property type="molecule type" value="Genomic_DNA"/>
</dbReference>
<dbReference type="HOGENOM" id="CLU_2658230_0_0_1"/>
<reference evidence="2 4" key="2">
    <citation type="journal article" date="2014" name="BMC Genomics">
        <title>An improved genome release (version Mt4.0) for the model legume Medicago truncatula.</title>
        <authorList>
            <person name="Tang H."/>
            <person name="Krishnakumar V."/>
            <person name="Bidwell S."/>
            <person name="Rosen B."/>
            <person name="Chan A."/>
            <person name="Zhou S."/>
            <person name="Gentzbittel L."/>
            <person name="Childs K.L."/>
            <person name="Yandell M."/>
            <person name="Gundlach H."/>
            <person name="Mayer K.F."/>
            <person name="Schwartz D.C."/>
            <person name="Town C.D."/>
        </authorList>
    </citation>
    <scope>GENOME REANNOTATION</scope>
    <source>
        <strain evidence="2">A17</strain>
        <strain evidence="3 4">cv. Jemalong A17</strain>
    </source>
</reference>
<evidence type="ECO:0000313" key="3">
    <source>
        <dbReference type="EnsemblPlants" id="KEH27696"/>
    </source>
</evidence>
<dbReference type="Proteomes" id="UP000002051">
    <property type="component" value="Chromosome 5"/>
</dbReference>
<keyword evidence="1" id="KW-0732">Signal</keyword>
<sequence>MAKISTLIFLLLLFICITGKSTSVEARTPVKCSENIDCKPFCNQAFLSCCAFGQCICEACPPPLNHVPIIQSNYRSK</sequence>
<reference evidence="3" key="3">
    <citation type="submission" date="2015-04" db="UniProtKB">
        <authorList>
            <consortium name="EnsemblPlants"/>
        </authorList>
    </citation>
    <scope>IDENTIFICATION</scope>
    <source>
        <strain evidence="3">cv. Jemalong A17</strain>
    </source>
</reference>
<evidence type="ECO:0000313" key="2">
    <source>
        <dbReference type="EMBL" id="KEH27696.1"/>
    </source>
</evidence>
<reference evidence="2 4" key="1">
    <citation type="journal article" date="2011" name="Nature">
        <title>The Medicago genome provides insight into the evolution of rhizobial symbioses.</title>
        <authorList>
            <person name="Young N.D."/>
            <person name="Debelle F."/>
            <person name="Oldroyd G.E."/>
            <person name="Geurts R."/>
            <person name="Cannon S.B."/>
            <person name="Udvardi M.K."/>
            <person name="Benedito V.A."/>
            <person name="Mayer K.F."/>
            <person name="Gouzy J."/>
            <person name="Schoof H."/>
            <person name="Van de Peer Y."/>
            <person name="Proost S."/>
            <person name="Cook D.R."/>
            <person name="Meyers B.C."/>
            <person name="Spannagl M."/>
            <person name="Cheung F."/>
            <person name="De Mita S."/>
            <person name="Krishnakumar V."/>
            <person name="Gundlach H."/>
            <person name="Zhou S."/>
            <person name="Mudge J."/>
            <person name="Bharti A.K."/>
            <person name="Murray J.D."/>
            <person name="Naoumkina M.A."/>
            <person name="Rosen B."/>
            <person name="Silverstein K.A."/>
            <person name="Tang H."/>
            <person name="Rombauts S."/>
            <person name="Zhao P.X."/>
            <person name="Zhou P."/>
            <person name="Barbe V."/>
            <person name="Bardou P."/>
            <person name="Bechner M."/>
            <person name="Bellec A."/>
            <person name="Berger A."/>
            <person name="Berges H."/>
            <person name="Bidwell S."/>
            <person name="Bisseling T."/>
            <person name="Choisne N."/>
            <person name="Couloux A."/>
            <person name="Denny R."/>
            <person name="Deshpande S."/>
            <person name="Dai X."/>
            <person name="Doyle J.J."/>
            <person name="Dudez A.M."/>
            <person name="Farmer A.D."/>
            <person name="Fouteau S."/>
            <person name="Franken C."/>
            <person name="Gibelin C."/>
            <person name="Gish J."/>
            <person name="Goldstein S."/>
            <person name="Gonzalez A.J."/>
            <person name="Green P.J."/>
            <person name="Hallab A."/>
            <person name="Hartog M."/>
            <person name="Hua A."/>
            <person name="Humphray S.J."/>
            <person name="Jeong D.H."/>
            <person name="Jing Y."/>
            <person name="Jocker A."/>
            <person name="Kenton S.M."/>
            <person name="Kim D.J."/>
            <person name="Klee K."/>
            <person name="Lai H."/>
            <person name="Lang C."/>
            <person name="Lin S."/>
            <person name="Macmil S.L."/>
            <person name="Magdelenat G."/>
            <person name="Matthews L."/>
            <person name="McCorrison J."/>
            <person name="Monaghan E.L."/>
            <person name="Mun J.H."/>
            <person name="Najar F.Z."/>
            <person name="Nicholson C."/>
            <person name="Noirot C."/>
            <person name="O'Bleness M."/>
            <person name="Paule C.R."/>
            <person name="Poulain J."/>
            <person name="Prion F."/>
            <person name="Qin B."/>
            <person name="Qu C."/>
            <person name="Retzel E.F."/>
            <person name="Riddle C."/>
            <person name="Sallet E."/>
            <person name="Samain S."/>
            <person name="Samson N."/>
            <person name="Sanders I."/>
            <person name="Saurat O."/>
            <person name="Scarpelli C."/>
            <person name="Schiex T."/>
            <person name="Segurens B."/>
            <person name="Severin A.J."/>
            <person name="Sherrier D.J."/>
            <person name="Shi R."/>
            <person name="Sims S."/>
            <person name="Singer S.R."/>
            <person name="Sinharoy S."/>
            <person name="Sterck L."/>
            <person name="Viollet A."/>
            <person name="Wang B.B."/>
            <person name="Wang K."/>
            <person name="Wang M."/>
            <person name="Wang X."/>
            <person name="Warfsmann J."/>
            <person name="Weissenbach J."/>
            <person name="White D.D."/>
            <person name="White J.D."/>
            <person name="Wiley G.B."/>
            <person name="Wincker P."/>
            <person name="Xing Y."/>
            <person name="Yang L."/>
            <person name="Yao Z."/>
            <person name="Ying F."/>
            <person name="Zhai J."/>
            <person name="Zhou L."/>
            <person name="Zuber A."/>
            <person name="Denarie J."/>
            <person name="Dixon R.A."/>
            <person name="May G.D."/>
            <person name="Schwartz D.C."/>
            <person name="Rogers J."/>
            <person name="Quetier F."/>
            <person name="Town C.D."/>
            <person name="Roe B.A."/>
        </authorList>
    </citation>
    <scope>NUCLEOTIDE SEQUENCE [LARGE SCALE GENOMIC DNA]</scope>
    <source>
        <strain evidence="2">A17</strain>
        <strain evidence="3 4">cv. Jemalong A17</strain>
    </source>
</reference>
<keyword evidence="4" id="KW-1185">Reference proteome</keyword>
<accession>A0A072UE15</accession>
<dbReference type="PaxDb" id="3880-AES95786"/>
<name>A0A072UE15_MEDTR</name>
<dbReference type="EnsemblPlants" id="KEH27696">
    <property type="protein sequence ID" value="KEH27696"/>
    <property type="gene ID" value="MTR_5g029495"/>
</dbReference>
<feature type="signal peptide" evidence="1">
    <location>
        <begin position="1"/>
        <end position="26"/>
    </location>
</feature>
<proteinExistence type="predicted"/>
<evidence type="ECO:0000313" key="4">
    <source>
        <dbReference type="Proteomes" id="UP000002051"/>
    </source>
</evidence>
<evidence type="ECO:0000256" key="1">
    <source>
        <dbReference type="SAM" id="SignalP"/>
    </source>
</evidence>
<protein>
    <submittedName>
        <fullName evidence="2">Nodule Cysteine-Rich (NCR) secreted peptide-like protein</fullName>
    </submittedName>
</protein>
<gene>
    <name evidence="2" type="ordered locus">MTR_5g029495</name>
</gene>
<dbReference type="AlphaFoldDB" id="A0A072UE15"/>
<feature type="chain" id="PRO_5014499556" evidence="1">
    <location>
        <begin position="27"/>
        <end position="77"/>
    </location>
</feature>
<organism evidence="2 4">
    <name type="scientific">Medicago truncatula</name>
    <name type="common">Barrel medic</name>
    <name type="synonym">Medicago tribuloides</name>
    <dbReference type="NCBI Taxonomy" id="3880"/>
    <lineage>
        <taxon>Eukaryota</taxon>
        <taxon>Viridiplantae</taxon>
        <taxon>Streptophyta</taxon>
        <taxon>Embryophyta</taxon>
        <taxon>Tracheophyta</taxon>
        <taxon>Spermatophyta</taxon>
        <taxon>Magnoliopsida</taxon>
        <taxon>eudicotyledons</taxon>
        <taxon>Gunneridae</taxon>
        <taxon>Pentapetalae</taxon>
        <taxon>rosids</taxon>
        <taxon>fabids</taxon>
        <taxon>Fabales</taxon>
        <taxon>Fabaceae</taxon>
        <taxon>Papilionoideae</taxon>
        <taxon>50 kb inversion clade</taxon>
        <taxon>NPAAA clade</taxon>
        <taxon>Hologalegina</taxon>
        <taxon>IRL clade</taxon>
        <taxon>Trifolieae</taxon>
        <taxon>Medicago</taxon>
    </lineage>
</organism>